<dbReference type="AlphaFoldDB" id="W4M3G1"/>
<keyword evidence="2" id="KW-1185">Reference proteome</keyword>
<dbReference type="GO" id="GO:0005506">
    <property type="term" value="F:iron ion binding"/>
    <property type="evidence" value="ECO:0007669"/>
    <property type="project" value="InterPro"/>
</dbReference>
<comment type="caution">
    <text evidence="1">The sequence shown here is derived from an EMBL/GenBank/DDBJ whole genome shotgun (WGS) entry which is preliminary data.</text>
</comment>
<dbReference type="InterPro" id="IPR002321">
    <property type="entry name" value="Cyt_c_II"/>
</dbReference>
<reference evidence="1 2" key="1">
    <citation type="journal article" date="2014" name="Nature">
        <title>An environmental bacterial taxon with a large and distinct metabolic repertoire.</title>
        <authorList>
            <person name="Wilson M.C."/>
            <person name="Mori T."/>
            <person name="Ruckert C."/>
            <person name="Uria A.R."/>
            <person name="Helf M.J."/>
            <person name="Takada K."/>
            <person name="Gernert C."/>
            <person name="Steffens U.A."/>
            <person name="Heycke N."/>
            <person name="Schmitt S."/>
            <person name="Rinke C."/>
            <person name="Helfrich E.J."/>
            <person name="Brachmann A.O."/>
            <person name="Gurgui C."/>
            <person name="Wakimoto T."/>
            <person name="Kracht M."/>
            <person name="Crusemann M."/>
            <person name="Hentschel U."/>
            <person name="Abe I."/>
            <person name="Matsunaga S."/>
            <person name="Kalinowski J."/>
            <person name="Takeyama H."/>
            <person name="Piel J."/>
        </authorList>
    </citation>
    <scope>NUCLEOTIDE SEQUENCE [LARGE SCALE GENOMIC DNA]</scope>
    <source>
        <strain evidence="2">TSY2</strain>
    </source>
</reference>
<evidence type="ECO:0000313" key="1">
    <source>
        <dbReference type="EMBL" id="ETX04491.1"/>
    </source>
</evidence>
<dbReference type="HOGENOM" id="CLU_3213843_0_0_7"/>
<evidence type="ECO:0000313" key="2">
    <source>
        <dbReference type="Proteomes" id="UP000019140"/>
    </source>
</evidence>
<protein>
    <submittedName>
        <fullName evidence="1">Uncharacterized protein</fullName>
    </submittedName>
</protein>
<dbReference type="GO" id="GO:0009055">
    <property type="term" value="F:electron transfer activity"/>
    <property type="evidence" value="ECO:0007669"/>
    <property type="project" value="InterPro"/>
</dbReference>
<dbReference type="PROSITE" id="PS51009">
    <property type="entry name" value="CYTCII"/>
    <property type="match status" value="1"/>
</dbReference>
<gene>
    <name evidence="1" type="ORF">ETSY2_28475</name>
</gene>
<dbReference type="Proteomes" id="UP000019140">
    <property type="component" value="Unassembled WGS sequence"/>
</dbReference>
<name>W4M3G1_9BACT</name>
<dbReference type="EMBL" id="AZHX01001207">
    <property type="protein sequence ID" value="ETX04491.1"/>
    <property type="molecule type" value="Genomic_DNA"/>
</dbReference>
<organism evidence="1 2">
    <name type="scientific">Candidatus Entotheonella gemina</name>
    <dbReference type="NCBI Taxonomy" id="1429439"/>
    <lineage>
        <taxon>Bacteria</taxon>
        <taxon>Pseudomonadati</taxon>
        <taxon>Nitrospinota/Tectimicrobiota group</taxon>
        <taxon>Candidatus Tectimicrobiota</taxon>
        <taxon>Candidatus Entotheonellia</taxon>
        <taxon>Candidatus Entotheonellales</taxon>
        <taxon>Candidatus Entotheonellaceae</taxon>
        <taxon>Candidatus Entotheonella</taxon>
    </lineage>
</organism>
<dbReference type="GO" id="GO:0020037">
    <property type="term" value="F:heme binding"/>
    <property type="evidence" value="ECO:0007669"/>
    <property type="project" value="InterPro"/>
</dbReference>
<accession>W4M3G1</accession>
<proteinExistence type="predicted"/>
<sequence>MNPTVGAAGKSCNACHQDASQSMCQVALTWRGRGLPVETPAVRN</sequence>